<dbReference type="EMBL" id="NDIQ01000022">
    <property type="protein sequence ID" value="PRT56450.1"/>
    <property type="molecule type" value="Genomic_DNA"/>
</dbReference>
<reference evidence="2 3" key="1">
    <citation type="submission" date="2017-04" db="EMBL/GenBank/DDBJ databases">
        <title>Genome sequencing of [Candida] sorbophila.</title>
        <authorList>
            <person name="Ahn J.O."/>
        </authorList>
    </citation>
    <scope>NUCLEOTIDE SEQUENCE [LARGE SCALE GENOMIC DNA]</scope>
    <source>
        <strain evidence="2 3">DS02</strain>
    </source>
</reference>
<accession>A0A2T0FN98</accession>
<keyword evidence="3" id="KW-1185">Reference proteome</keyword>
<gene>
    <name evidence="2" type="ORF">B9G98_04070</name>
</gene>
<proteinExistence type="predicted"/>
<organism evidence="2 3">
    <name type="scientific">Wickerhamiella sorbophila</name>
    <dbReference type="NCBI Taxonomy" id="45607"/>
    <lineage>
        <taxon>Eukaryota</taxon>
        <taxon>Fungi</taxon>
        <taxon>Dikarya</taxon>
        <taxon>Ascomycota</taxon>
        <taxon>Saccharomycotina</taxon>
        <taxon>Dipodascomycetes</taxon>
        <taxon>Dipodascales</taxon>
        <taxon>Trichomonascaceae</taxon>
        <taxon>Wickerhamiella</taxon>
    </lineage>
</organism>
<feature type="compositionally biased region" description="Pro residues" evidence="1">
    <location>
        <begin position="69"/>
        <end position="79"/>
    </location>
</feature>
<feature type="compositionally biased region" description="Polar residues" evidence="1">
    <location>
        <begin position="1"/>
        <end position="18"/>
    </location>
</feature>
<comment type="caution">
    <text evidence="2">The sequence shown here is derived from an EMBL/GenBank/DDBJ whole genome shotgun (WGS) entry which is preliminary data.</text>
</comment>
<name>A0A2T0FN98_9ASCO</name>
<dbReference type="RefSeq" id="XP_024666395.1">
    <property type="nucleotide sequence ID" value="XM_024810627.1"/>
</dbReference>
<feature type="region of interest" description="Disordered" evidence="1">
    <location>
        <begin position="1"/>
        <end position="91"/>
    </location>
</feature>
<evidence type="ECO:0000313" key="3">
    <source>
        <dbReference type="Proteomes" id="UP000238350"/>
    </source>
</evidence>
<evidence type="ECO:0000313" key="2">
    <source>
        <dbReference type="EMBL" id="PRT56450.1"/>
    </source>
</evidence>
<evidence type="ECO:0000256" key="1">
    <source>
        <dbReference type="SAM" id="MobiDB-lite"/>
    </source>
</evidence>
<dbReference type="GeneID" id="36517818"/>
<feature type="compositionally biased region" description="Polar residues" evidence="1">
    <location>
        <begin position="54"/>
        <end position="64"/>
    </location>
</feature>
<sequence>MTDAPVSTQKEFTGQQGWNDCMPDAMMQGSKPRAGPRKVRRADDGGLYSGQPPVATTASPNSSQTTLPPTGPPKKPSTTPPMGSVAPAKPMTPPTAIEVADSLDGVVVLQQVIGLLESSKLSVKEVGQYRTKFEKVIPDLAPVHLKAIVDALAQPADARDILMKHSMVNIGTSSWCTPLRRILESQ</sequence>
<protein>
    <submittedName>
        <fullName evidence="2">Uncharacterized protein</fullName>
    </submittedName>
</protein>
<dbReference type="AlphaFoldDB" id="A0A2T0FN98"/>
<dbReference type="Proteomes" id="UP000238350">
    <property type="component" value="Unassembled WGS sequence"/>
</dbReference>
<dbReference type="OrthoDB" id="4090463at2759"/>